<keyword evidence="4 7" id="KW-0812">Transmembrane</keyword>
<keyword evidence="6 7" id="KW-0472">Membrane</keyword>
<feature type="transmembrane region" description="Helical" evidence="7">
    <location>
        <begin position="168"/>
        <end position="187"/>
    </location>
</feature>
<dbReference type="Gene3D" id="1.20.1250.20">
    <property type="entry name" value="MFS general substrate transporter like domains"/>
    <property type="match status" value="1"/>
</dbReference>
<dbReference type="PANTHER" id="PTHR23501">
    <property type="entry name" value="MAJOR FACILITATOR SUPERFAMILY"/>
    <property type="match status" value="1"/>
</dbReference>
<evidence type="ECO:0000256" key="2">
    <source>
        <dbReference type="ARBA" id="ARBA00007520"/>
    </source>
</evidence>
<evidence type="ECO:0000256" key="3">
    <source>
        <dbReference type="ARBA" id="ARBA00022448"/>
    </source>
</evidence>
<gene>
    <name evidence="9" type="ORF">PITC_066490</name>
</gene>
<feature type="transmembrane region" description="Helical" evidence="7">
    <location>
        <begin position="104"/>
        <end position="125"/>
    </location>
</feature>
<dbReference type="InterPro" id="IPR036259">
    <property type="entry name" value="MFS_trans_sf"/>
</dbReference>
<dbReference type="GO" id="GO:0005886">
    <property type="term" value="C:plasma membrane"/>
    <property type="evidence" value="ECO:0007669"/>
    <property type="project" value="TreeGrafter"/>
</dbReference>
<reference evidence="9 10" key="1">
    <citation type="journal article" date="2015" name="Mol. Plant Microbe Interact.">
        <title>Genome, transcriptome, and functional analyses of Penicillium expansum provide new insights into secondary metabolism and pathogenicity.</title>
        <authorList>
            <person name="Ballester A.R."/>
            <person name="Marcet-Houben M."/>
            <person name="Levin E."/>
            <person name="Sela N."/>
            <person name="Selma-Lazaro C."/>
            <person name="Carmona L."/>
            <person name="Wisniewski M."/>
            <person name="Droby S."/>
            <person name="Gonzalez-Candelas L."/>
            <person name="Gabaldon T."/>
        </authorList>
    </citation>
    <scope>NUCLEOTIDE SEQUENCE [LARGE SCALE GENOMIC DNA]</scope>
    <source>
        <strain evidence="9 10">PHI-1</strain>
    </source>
</reference>
<dbReference type="OrthoDB" id="10021397at2759"/>
<feature type="transmembrane region" description="Helical" evidence="7">
    <location>
        <begin position="208"/>
        <end position="233"/>
    </location>
</feature>
<dbReference type="Pfam" id="PF07690">
    <property type="entry name" value="MFS_1"/>
    <property type="match status" value="1"/>
</dbReference>
<evidence type="ECO:0000256" key="6">
    <source>
        <dbReference type="ARBA" id="ARBA00023136"/>
    </source>
</evidence>
<keyword evidence="3" id="KW-0813">Transport</keyword>
<keyword evidence="5 7" id="KW-1133">Transmembrane helix</keyword>
<name>A0A0A2KKG8_PENIT</name>
<dbReference type="InterPro" id="IPR020846">
    <property type="entry name" value="MFS_dom"/>
</dbReference>
<evidence type="ECO:0000259" key="8">
    <source>
        <dbReference type="PROSITE" id="PS50850"/>
    </source>
</evidence>
<feature type="domain" description="Major facilitator superfamily (MFS) profile" evidence="8">
    <location>
        <begin position="1"/>
        <end position="507"/>
    </location>
</feature>
<feature type="transmembrane region" description="Helical" evidence="7">
    <location>
        <begin position="347"/>
        <end position="366"/>
    </location>
</feature>
<feature type="transmembrane region" description="Helical" evidence="7">
    <location>
        <begin position="320"/>
        <end position="340"/>
    </location>
</feature>
<evidence type="ECO:0000256" key="7">
    <source>
        <dbReference type="SAM" id="Phobius"/>
    </source>
</evidence>
<evidence type="ECO:0000313" key="9">
    <source>
        <dbReference type="EMBL" id="KGO68302.1"/>
    </source>
</evidence>
<dbReference type="OMA" id="GQFNAKW"/>
<feature type="transmembrane region" description="Helical" evidence="7">
    <location>
        <begin position="372"/>
        <end position="389"/>
    </location>
</feature>
<dbReference type="Proteomes" id="UP000030104">
    <property type="component" value="Unassembled WGS sequence"/>
</dbReference>
<feature type="transmembrane region" description="Helical" evidence="7">
    <location>
        <begin position="401"/>
        <end position="427"/>
    </location>
</feature>
<sequence length="515" mass="54056">MENQSDISSTDIEKISNSVDITAGGTPAADFELPPRDIQGWKWITVVLAILSSSFLFALDNTITANIQADIVRDFEASCFGGNVAIFEIGSAICGSAPSMDALIVGRVLCGIGGSGLYCGVITLLAATTTLQERPMYVASTGMTWGLGMVLGPIVGGGFSQSSVGWRWAFYINLLIGAVCAPVYLFLIPNIDPRKGAPLSARVREIDWLGSILNLGAFLSGVMAISFGGLTWAWGSGNIIGLFVCSGVLFILLGLQQAFTIGTTVSRRIVPVEFFKSRTMLILFACTSAAGTACFVPVYFVPLFFQFTRGDGALDAGVRLLPFIIPCIVMICVNGGVMSAYGLYMPWYTIGGALVLTGGALFYTVGVDTSAAHIYGYSLIAGLGTGMYLQASFSVAQASVALEMVASASGFITCAQVVGTTIALAIANSVFLNESQKSIIHLLPNISIQEVESVISGTSTIVSSLSSAEKLKVESAIVNAMGDTYILVIVAGSLTLLLALVMKRERLFLQPGAAA</sequence>
<comment type="subcellular location">
    <subcellularLocation>
        <location evidence="1">Membrane</location>
        <topology evidence="1">Multi-pass membrane protein</topology>
    </subcellularLocation>
</comment>
<dbReference type="HOGENOM" id="CLU_000960_22_1_1"/>
<organism evidence="9 10">
    <name type="scientific">Penicillium italicum</name>
    <name type="common">Blue mold</name>
    <dbReference type="NCBI Taxonomy" id="40296"/>
    <lineage>
        <taxon>Eukaryota</taxon>
        <taxon>Fungi</taxon>
        <taxon>Dikarya</taxon>
        <taxon>Ascomycota</taxon>
        <taxon>Pezizomycotina</taxon>
        <taxon>Eurotiomycetes</taxon>
        <taxon>Eurotiomycetidae</taxon>
        <taxon>Eurotiales</taxon>
        <taxon>Aspergillaceae</taxon>
        <taxon>Penicillium</taxon>
    </lineage>
</organism>
<feature type="transmembrane region" description="Helical" evidence="7">
    <location>
        <begin position="239"/>
        <end position="259"/>
    </location>
</feature>
<dbReference type="SUPFAM" id="SSF103473">
    <property type="entry name" value="MFS general substrate transporter"/>
    <property type="match status" value="1"/>
</dbReference>
<accession>A0A0A2KKG8</accession>
<keyword evidence="10" id="KW-1185">Reference proteome</keyword>
<dbReference type="EMBL" id="JQGA01001213">
    <property type="protein sequence ID" value="KGO68302.1"/>
    <property type="molecule type" value="Genomic_DNA"/>
</dbReference>
<evidence type="ECO:0000256" key="1">
    <source>
        <dbReference type="ARBA" id="ARBA00004141"/>
    </source>
</evidence>
<dbReference type="PANTHER" id="PTHR23501:SF12">
    <property type="entry name" value="MAJOR FACILITATOR SUPERFAMILY (MFS) PROFILE DOMAIN-CONTAINING PROTEIN-RELATED"/>
    <property type="match status" value="1"/>
</dbReference>
<evidence type="ECO:0000313" key="10">
    <source>
        <dbReference type="Proteomes" id="UP000030104"/>
    </source>
</evidence>
<dbReference type="PROSITE" id="PS50850">
    <property type="entry name" value="MFS"/>
    <property type="match status" value="1"/>
</dbReference>
<feature type="transmembrane region" description="Helical" evidence="7">
    <location>
        <begin position="137"/>
        <end position="156"/>
    </location>
</feature>
<protein>
    <submittedName>
        <fullName evidence="9">Major facilitator superfamily domain, general substrate transporter</fullName>
    </submittedName>
</protein>
<feature type="transmembrane region" description="Helical" evidence="7">
    <location>
        <begin position="484"/>
        <end position="502"/>
    </location>
</feature>
<dbReference type="AlphaFoldDB" id="A0A0A2KKG8"/>
<dbReference type="InterPro" id="IPR011701">
    <property type="entry name" value="MFS"/>
</dbReference>
<feature type="transmembrane region" description="Helical" evidence="7">
    <location>
        <begin position="80"/>
        <end position="98"/>
    </location>
</feature>
<proteinExistence type="inferred from homology"/>
<evidence type="ECO:0000256" key="4">
    <source>
        <dbReference type="ARBA" id="ARBA00022692"/>
    </source>
</evidence>
<evidence type="ECO:0000256" key="5">
    <source>
        <dbReference type="ARBA" id="ARBA00022989"/>
    </source>
</evidence>
<dbReference type="PhylomeDB" id="A0A0A2KKG8"/>
<comment type="similarity">
    <text evidence="2">Belongs to the major facilitator superfamily. TCR/Tet family.</text>
</comment>
<feature type="transmembrane region" description="Helical" evidence="7">
    <location>
        <begin position="40"/>
        <end position="59"/>
    </location>
</feature>
<dbReference type="GO" id="GO:0022857">
    <property type="term" value="F:transmembrane transporter activity"/>
    <property type="evidence" value="ECO:0007669"/>
    <property type="project" value="InterPro"/>
</dbReference>
<feature type="transmembrane region" description="Helical" evidence="7">
    <location>
        <begin position="280"/>
        <end position="300"/>
    </location>
</feature>
<comment type="caution">
    <text evidence="9">The sequence shown here is derived from an EMBL/GenBank/DDBJ whole genome shotgun (WGS) entry which is preliminary data.</text>
</comment>
<dbReference type="STRING" id="40296.A0A0A2KKG8"/>